<dbReference type="AlphaFoldDB" id="A0A518J0S8"/>
<proteinExistence type="predicted"/>
<organism evidence="1 2">
    <name type="scientific">Rosistilla oblonga</name>
    <dbReference type="NCBI Taxonomy" id="2527990"/>
    <lineage>
        <taxon>Bacteria</taxon>
        <taxon>Pseudomonadati</taxon>
        <taxon>Planctomycetota</taxon>
        <taxon>Planctomycetia</taxon>
        <taxon>Pirellulales</taxon>
        <taxon>Pirellulaceae</taxon>
        <taxon>Rosistilla</taxon>
    </lineage>
</organism>
<dbReference type="RefSeq" id="WP_145289800.1">
    <property type="nucleotide sequence ID" value="NZ_CP036318.1"/>
</dbReference>
<accession>A0A518J0S8</accession>
<sequence length="179" mass="19595">MNTWIALFRGINVGGNNILPMAKLKSDLESLQLKNVRTYIQSGNVVFDSTARTAAPLAAKIARTIEQRHGFRPQLLLIKPDELRQAIASNPFPEAISDPKSLHFLFLAAPPAAPDIKSLENAESTSERYQITDSVFFLHAPDGIGRSKLAANAEKHLGVVATARNYRTVEKLSTMVSDA</sequence>
<dbReference type="Proteomes" id="UP000316770">
    <property type="component" value="Chromosome"/>
</dbReference>
<dbReference type="PIRSF" id="PIRSF008502">
    <property type="entry name" value="UCP008502"/>
    <property type="match status" value="1"/>
</dbReference>
<gene>
    <name evidence="1" type="ORF">Mal33_49590</name>
</gene>
<name>A0A518J0S8_9BACT</name>
<protein>
    <recommendedName>
        <fullName evidence="3">DUF1697 domain-containing protein</fullName>
    </recommendedName>
</protein>
<dbReference type="SUPFAM" id="SSF160379">
    <property type="entry name" value="SP0830-like"/>
    <property type="match status" value="1"/>
</dbReference>
<evidence type="ECO:0000313" key="2">
    <source>
        <dbReference type="Proteomes" id="UP000316770"/>
    </source>
</evidence>
<dbReference type="PANTHER" id="PTHR36439:SF1">
    <property type="entry name" value="DUF1697 DOMAIN-CONTAINING PROTEIN"/>
    <property type="match status" value="1"/>
</dbReference>
<dbReference type="EMBL" id="CP036318">
    <property type="protein sequence ID" value="QDV58934.1"/>
    <property type="molecule type" value="Genomic_DNA"/>
</dbReference>
<keyword evidence="2" id="KW-1185">Reference proteome</keyword>
<reference evidence="1 2" key="1">
    <citation type="submission" date="2019-02" db="EMBL/GenBank/DDBJ databases">
        <title>Deep-cultivation of Planctomycetes and their phenomic and genomic characterization uncovers novel biology.</title>
        <authorList>
            <person name="Wiegand S."/>
            <person name="Jogler M."/>
            <person name="Boedeker C."/>
            <person name="Pinto D."/>
            <person name="Vollmers J."/>
            <person name="Rivas-Marin E."/>
            <person name="Kohn T."/>
            <person name="Peeters S.H."/>
            <person name="Heuer A."/>
            <person name="Rast P."/>
            <person name="Oberbeckmann S."/>
            <person name="Bunk B."/>
            <person name="Jeske O."/>
            <person name="Meyerdierks A."/>
            <person name="Storesund J.E."/>
            <person name="Kallscheuer N."/>
            <person name="Luecker S."/>
            <person name="Lage O.M."/>
            <person name="Pohl T."/>
            <person name="Merkel B.J."/>
            <person name="Hornburger P."/>
            <person name="Mueller R.-W."/>
            <person name="Bruemmer F."/>
            <person name="Labrenz M."/>
            <person name="Spormann A.M."/>
            <person name="Op den Camp H."/>
            <person name="Overmann J."/>
            <person name="Amann R."/>
            <person name="Jetten M.S.M."/>
            <person name="Mascher T."/>
            <person name="Medema M.H."/>
            <person name="Devos D.P."/>
            <person name="Kaster A.-K."/>
            <person name="Ovreas L."/>
            <person name="Rohde M."/>
            <person name="Galperin M.Y."/>
            <person name="Jogler C."/>
        </authorList>
    </citation>
    <scope>NUCLEOTIDE SEQUENCE [LARGE SCALE GENOMIC DNA]</scope>
    <source>
        <strain evidence="1 2">Mal33</strain>
    </source>
</reference>
<dbReference type="InterPro" id="IPR012545">
    <property type="entry name" value="DUF1697"/>
</dbReference>
<dbReference type="PANTHER" id="PTHR36439">
    <property type="entry name" value="BLL4334 PROTEIN"/>
    <property type="match status" value="1"/>
</dbReference>
<evidence type="ECO:0008006" key="3">
    <source>
        <dbReference type="Google" id="ProtNLM"/>
    </source>
</evidence>
<evidence type="ECO:0000313" key="1">
    <source>
        <dbReference type="EMBL" id="QDV58934.1"/>
    </source>
</evidence>
<dbReference type="Pfam" id="PF08002">
    <property type="entry name" value="DUF1697"/>
    <property type="match status" value="1"/>
</dbReference>
<dbReference type="Gene3D" id="3.30.70.1280">
    <property type="entry name" value="SP0830-like domains"/>
    <property type="match status" value="1"/>
</dbReference>